<evidence type="ECO:0000313" key="1">
    <source>
        <dbReference type="EMBL" id="GAH11833.1"/>
    </source>
</evidence>
<accession>X1ET64</accession>
<name>X1ET64_9ZZZZ</name>
<reference evidence="1" key="1">
    <citation type="journal article" date="2014" name="Front. Microbiol.">
        <title>High frequency of phylogenetically diverse reductive dehalogenase-homologous genes in deep subseafloor sedimentary metagenomes.</title>
        <authorList>
            <person name="Kawai M."/>
            <person name="Futagami T."/>
            <person name="Toyoda A."/>
            <person name="Takaki Y."/>
            <person name="Nishi S."/>
            <person name="Hori S."/>
            <person name="Arai W."/>
            <person name="Tsubouchi T."/>
            <person name="Morono Y."/>
            <person name="Uchiyama I."/>
            <person name="Ito T."/>
            <person name="Fujiyama A."/>
            <person name="Inagaki F."/>
            <person name="Takami H."/>
        </authorList>
    </citation>
    <scope>NUCLEOTIDE SEQUENCE</scope>
    <source>
        <strain evidence="1">Expedition CK06-06</strain>
    </source>
</reference>
<proteinExistence type="predicted"/>
<dbReference type="AlphaFoldDB" id="X1ET64"/>
<protein>
    <submittedName>
        <fullName evidence="1">Uncharacterized protein</fullName>
    </submittedName>
</protein>
<comment type="caution">
    <text evidence="1">The sequence shown here is derived from an EMBL/GenBank/DDBJ whole genome shotgun (WGS) entry which is preliminary data.</text>
</comment>
<organism evidence="1">
    <name type="scientific">marine sediment metagenome</name>
    <dbReference type="NCBI Taxonomy" id="412755"/>
    <lineage>
        <taxon>unclassified sequences</taxon>
        <taxon>metagenomes</taxon>
        <taxon>ecological metagenomes</taxon>
    </lineage>
</organism>
<dbReference type="EMBL" id="BART01032519">
    <property type="protein sequence ID" value="GAH11833.1"/>
    <property type="molecule type" value="Genomic_DNA"/>
</dbReference>
<sequence length="63" mass="7550">MDLKNEHYVIRITDKRKAKAFGVMMDVGESFSSYKKDEHSINGLTKRRLDKNKIKYKIIREFK</sequence>
<gene>
    <name evidence="1" type="ORF">S01H4_56173</name>
</gene>